<accession>A0ABD2QGV5</accession>
<protein>
    <submittedName>
        <fullName evidence="1">Uncharacterized protein</fullName>
    </submittedName>
</protein>
<proteinExistence type="predicted"/>
<name>A0ABD2QGV5_9PLAT</name>
<evidence type="ECO:0000313" key="2">
    <source>
        <dbReference type="Proteomes" id="UP001626550"/>
    </source>
</evidence>
<evidence type="ECO:0000313" key="1">
    <source>
        <dbReference type="EMBL" id="KAL3318427.1"/>
    </source>
</evidence>
<comment type="caution">
    <text evidence="1">The sequence shown here is derived from an EMBL/GenBank/DDBJ whole genome shotgun (WGS) entry which is preliminary data.</text>
</comment>
<gene>
    <name evidence="1" type="ORF">Ciccas_002898</name>
</gene>
<reference evidence="1 2" key="1">
    <citation type="submission" date="2024-11" db="EMBL/GenBank/DDBJ databases">
        <title>Adaptive evolution of stress response genes in parasites aligns with host niche diversity.</title>
        <authorList>
            <person name="Hahn C."/>
            <person name="Resl P."/>
        </authorList>
    </citation>
    <scope>NUCLEOTIDE SEQUENCE [LARGE SCALE GENOMIC DNA]</scope>
    <source>
        <strain evidence="1">EGGRZ-B1_66</strain>
        <tissue evidence="1">Body</tissue>
    </source>
</reference>
<organism evidence="1 2">
    <name type="scientific">Cichlidogyrus casuarinus</name>
    <dbReference type="NCBI Taxonomy" id="1844966"/>
    <lineage>
        <taxon>Eukaryota</taxon>
        <taxon>Metazoa</taxon>
        <taxon>Spiralia</taxon>
        <taxon>Lophotrochozoa</taxon>
        <taxon>Platyhelminthes</taxon>
        <taxon>Monogenea</taxon>
        <taxon>Monopisthocotylea</taxon>
        <taxon>Dactylogyridea</taxon>
        <taxon>Ancyrocephalidae</taxon>
        <taxon>Cichlidogyrus</taxon>
    </lineage>
</organism>
<dbReference type="EMBL" id="JBJKFK010000244">
    <property type="protein sequence ID" value="KAL3318427.1"/>
    <property type="molecule type" value="Genomic_DNA"/>
</dbReference>
<dbReference type="AlphaFoldDB" id="A0ABD2QGV5"/>
<sequence>LNAKLHESPGNYRLLNDALTRFVDFLILIPPVSVPAPTLFSVNGGNQLNTATTESRSLLATVLGSRKSQSQAVTSLVCVQPMEPLTWDGTSYELDMKPMPEHRLDLALTFICRVANTISALQSHRPFNDIFISVIASSNGKINFVQSQMKPFLTAWLVERIRDPDADAFVKPLMEYVRTRFAPVIERSQDLDENKSVVYPTELRKPSPALIIYVLKAALTALS</sequence>
<dbReference type="Proteomes" id="UP001626550">
    <property type="component" value="Unassembled WGS sequence"/>
</dbReference>
<keyword evidence="2" id="KW-1185">Reference proteome</keyword>
<feature type="non-terminal residue" evidence="1">
    <location>
        <position position="1"/>
    </location>
</feature>